<name>A0A3B4AWK3_9GOBI</name>
<proteinExistence type="predicted"/>
<keyword evidence="2" id="KW-1185">Reference proteome</keyword>
<dbReference type="Ensembl" id="ENSPMGT00000022907.1">
    <property type="protein sequence ID" value="ENSPMGP00000021503.1"/>
    <property type="gene ID" value="ENSPMGG00000017418.1"/>
</dbReference>
<dbReference type="Pfam" id="PF14858">
    <property type="entry name" value="CFAP54_N"/>
    <property type="match status" value="1"/>
</dbReference>
<dbReference type="GO" id="GO:0060271">
    <property type="term" value="P:cilium assembly"/>
    <property type="evidence" value="ECO:0007669"/>
    <property type="project" value="TreeGrafter"/>
</dbReference>
<accession>A0A3B4AWK3</accession>
<evidence type="ECO:0000313" key="2">
    <source>
        <dbReference type="Proteomes" id="UP000261520"/>
    </source>
</evidence>
<organism evidence="1 2">
    <name type="scientific">Periophthalmus magnuspinnatus</name>
    <dbReference type="NCBI Taxonomy" id="409849"/>
    <lineage>
        <taxon>Eukaryota</taxon>
        <taxon>Metazoa</taxon>
        <taxon>Chordata</taxon>
        <taxon>Craniata</taxon>
        <taxon>Vertebrata</taxon>
        <taxon>Euteleostomi</taxon>
        <taxon>Actinopterygii</taxon>
        <taxon>Neopterygii</taxon>
        <taxon>Teleostei</taxon>
        <taxon>Neoteleostei</taxon>
        <taxon>Acanthomorphata</taxon>
        <taxon>Gobiaria</taxon>
        <taxon>Gobiiformes</taxon>
        <taxon>Gobioidei</taxon>
        <taxon>Gobiidae</taxon>
        <taxon>Oxudercinae</taxon>
        <taxon>Periophthalmus</taxon>
    </lineage>
</organism>
<reference evidence="1" key="1">
    <citation type="submission" date="2025-08" db="UniProtKB">
        <authorList>
            <consortium name="Ensembl"/>
        </authorList>
    </citation>
    <scope>IDENTIFICATION</scope>
</reference>
<sequence>MDLPASHYGKLDKRNPVVIAFVRQINSFIAVMKKIACSIKICVEIWKNYKSRLPPSFYLEHMLQVADVLFELKFYDMALWYGYRPHLQQFTSVDILDFEDVDHFKASLFPKGLDTDQDIRALHGCVLCTFEQVKAHHDLTPEGLYKLLCVLDLIRIIMQVFQHYDSLCWQIYNGMIFSSICCICLYEVSYHPFCRLSSHLQHLSVPDDKQLQCTGLWTVVKDTGLRLKNQNQVVIKPTWFLF</sequence>
<dbReference type="PANTHER" id="PTHR33487">
    <property type="entry name" value="CILIA- AND FLAGELLA-ASSOCIATED PROTEIN 54"/>
    <property type="match status" value="1"/>
</dbReference>
<dbReference type="PANTHER" id="PTHR33487:SF1">
    <property type="entry name" value="CILIA- AND FLAGELLA-ASSOCIATED PROTEIN 54"/>
    <property type="match status" value="1"/>
</dbReference>
<dbReference type="InterPro" id="IPR027912">
    <property type="entry name" value="CFAP54"/>
</dbReference>
<reference evidence="1" key="2">
    <citation type="submission" date="2025-09" db="UniProtKB">
        <authorList>
            <consortium name="Ensembl"/>
        </authorList>
    </citation>
    <scope>IDENTIFICATION</scope>
</reference>
<evidence type="ECO:0000313" key="1">
    <source>
        <dbReference type="Ensembl" id="ENSPMGP00000021503.1"/>
    </source>
</evidence>
<dbReference type="Proteomes" id="UP000261520">
    <property type="component" value="Unplaced"/>
</dbReference>
<dbReference type="AlphaFoldDB" id="A0A3B4AWK3"/>
<dbReference type="STRING" id="409849.ENSPMGP00000021503"/>
<protein>
    <submittedName>
        <fullName evidence="1">Uncharacterized protein</fullName>
    </submittedName>
</protein>